<dbReference type="Gene3D" id="1.10.287.1480">
    <property type="match status" value="1"/>
</dbReference>
<dbReference type="InterPro" id="IPR039551">
    <property type="entry name" value="Cho/carn_acyl_trans"/>
</dbReference>
<dbReference type="FunFam" id="3.30.559.70:FF:000002">
    <property type="entry name" value="Carnitine O-acetyltransferase"/>
    <property type="match status" value="1"/>
</dbReference>
<proteinExistence type="inferred from homology"/>
<dbReference type="InterPro" id="IPR023213">
    <property type="entry name" value="CAT-like_dom_sf"/>
</dbReference>
<evidence type="ECO:0000256" key="2">
    <source>
        <dbReference type="ARBA" id="ARBA00009083"/>
    </source>
</evidence>
<dbReference type="PANTHER" id="PTHR22589:SF103">
    <property type="entry name" value="CARNITINE O-ACETYL-TRANSFERASE, ISOFORM A-RELATED"/>
    <property type="match status" value="1"/>
</dbReference>
<dbReference type="InterPro" id="IPR001209">
    <property type="entry name" value="Ribosomal_uS14"/>
</dbReference>
<evidence type="ECO:0000256" key="5">
    <source>
        <dbReference type="ARBA" id="ARBA00023274"/>
    </source>
</evidence>
<feature type="domain" description="Choline/carnitine acyltransferase" evidence="10">
    <location>
        <begin position="190"/>
        <end position="758"/>
    </location>
</feature>
<dbReference type="GO" id="GO:0004092">
    <property type="term" value="F:carnitine O-acetyltransferase activity"/>
    <property type="evidence" value="ECO:0007669"/>
    <property type="project" value="TreeGrafter"/>
</dbReference>
<sequence>MSVVGLVSRFVTCGQNLAGHRLQQVRNKWADWRMIKDHKRRQCVVQHADARLRVNSLRKNTILPIELREIASKEIDAFPRDSSLVRVRERCAVTSRPRGIVHRWRVSRIVWRHMADYNKLSGVQRAMCPKVKVCPQMNMTRLIQSRTAAAPLGRVLTSSSAPAVGKMVPTSQRTYGASATAGPLALQRQPVPKLSDTMQKLVRSIEPHVDANTLAGTKRAIDQFTVAGGIGQKLQTLLEQRAAQKDNWLADWWLRSAYMEYRDPVIVYSSPGLVFPKANYKTLDEQLVYAAKIVSAALAYKMLIDGGKIKPEMMGKVPLDMSQYEKIFGTCRIPGKERDSVQYNPRSRHIVVACNNHYYRLPVFTSAGGIASEGQILTELKKIATKEGNDRASPVGILTANHRDSWASAYDTLMADPINRSSVESIQQALFVLSIDRELPQKAGTDHIVTASDLLIHGGGSNANGGNRWYDKTIQLVVAPNGINGLTYEHSPAEGQPIAVMTDFLLEYINSGKRLNTMDQAELKDGAVKLTLNVTPALQSEIDQAANFVDKLAADIQMDYLHFTDYGKGFIKTQRMSPDSYIQMAIQYAFYRLHHTPGAHYESAQNRMYVHGRTETIRSCSVESIAFARAMLEPKLDGRSKLEAMKAAINAHKAYVSMAIQGYGVDRHLLGLKLTAKENGLTVPELFSDQGIQRSAHMRLSTSQVASRYDAFMCYGPLTQDGYGCCYNPKEDDMWFGVSAFRSNKESDLERFRVSLQEALREMQEVLVLYGEKPKAKL</sequence>
<dbReference type="InterPro" id="IPR042231">
    <property type="entry name" value="Cho/carn_acyl_trans_2"/>
</dbReference>
<dbReference type="Proteomes" id="UP000075920">
    <property type="component" value="Unassembled WGS sequence"/>
</dbReference>
<keyword evidence="6 9" id="KW-0012">Acyltransferase</keyword>
<reference evidence="12" key="1">
    <citation type="submission" date="2013-03" db="EMBL/GenBank/DDBJ databases">
        <title>The Genome Sequence of Anopheles minimus MINIMUS1.</title>
        <authorList>
            <consortium name="The Broad Institute Genomics Platform"/>
            <person name="Neafsey D.E."/>
            <person name="Walton C."/>
            <person name="Walker B."/>
            <person name="Young S.K."/>
            <person name="Zeng Q."/>
            <person name="Gargeya S."/>
            <person name="Fitzgerald M."/>
            <person name="Haas B."/>
            <person name="Abouelleil A."/>
            <person name="Allen A.W."/>
            <person name="Alvarado L."/>
            <person name="Arachchi H.M."/>
            <person name="Berlin A.M."/>
            <person name="Chapman S.B."/>
            <person name="Gainer-Dewar J."/>
            <person name="Goldberg J."/>
            <person name="Griggs A."/>
            <person name="Gujja S."/>
            <person name="Hansen M."/>
            <person name="Howarth C."/>
            <person name="Imamovic A."/>
            <person name="Ireland A."/>
            <person name="Larimer J."/>
            <person name="McCowan C."/>
            <person name="Murphy C."/>
            <person name="Pearson M."/>
            <person name="Poon T.W."/>
            <person name="Priest M."/>
            <person name="Roberts A."/>
            <person name="Saif S."/>
            <person name="Shea T."/>
            <person name="Sisk P."/>
            <person name="Sykes S."/>
            <person name="Wortman J."/>
            <person name="Nusbaum C."/>
            <person name="Birren B."/>
        </authorList>
    </citation>
    <scope>NUCLEOTIDE SEQUENCE [LARGE SCALE GENOMIC DNA]</scope>
    <source>
        <strain evidence="12">MINIMUS1</strain>
    </source>
</reference>
<dbReference type="Gene3D" id="3.30.559.70">
    <property type="entry name" value="Choline/Carnitine o-acyltransferase, domain 2"/>
    <property type="match status" value="1"/>
</dbReference>
<evidence type="ECO:0000256" key="7">
    <source>
        <dbReference type="ARBA" id="ARBA00083755"/>
    </source>
</evidence>
<evidence type="ECO:0000256" key="8">
    <source>
        <dbReference type="PIRSR" id="PIRSR600542-1"/>
    </source>
</evidence>
<keyword evidence="3 9" id="KW-0808">Transferase</keyword>
<accession>A0A182WGW9</accession>
<dbReference type="GO" id="GO:0005777">
    <property type="term" value="C:peroxisome"/>
    <property type="evidence" value="ECO:0007669"/>
    <property type="project" value="TreeGrafter"/>
</dbReference>
<dbReference type="FunFam" id="1.10.287.1480:FF:000001">
    <property type="entry name" value="30S ribosomal protein S14"/>
    <property type="match status" value="1"/>
</dbReference>
<dbReference type="GO" id="GO:1990904">
    <property type="term" value="C:ribonucleoprotein complex"/>
    <property type="evidence" value="ECO:0007669"/>
    <property type="project" value="UniProtKB-KW"/>
</dbReference>
<comment type="similarity">
    <text evidence="2">Belongs to the universal ribosomal protein uS14 family.</text>
</comment>
<feature type="active site" description="Proton acceptor" evidence="8">
    <location>
        <position position="490"/>
    </location>
</feature>
<dbReference type="GO" id="GO:0003735">
    <property type="term" value="F:structural constituent of ribosome"/>
    <property type="evidence" value="ECO:0007669"/>
    <property type="project" value="InterPro"/>
</dbReference>
<dbReference type="Pfam" id="PF00253">
    <property type="entry name" value="Ribosomal_S14"/>
    <property type="match status" value="1"/>
</dbReference>
<dbReference type="GO" id="GO:0005840">
    <property type="term" value="C:ribosome"/>
    <property type="evidence" value="ECO:0007669"/>
    <property type="project" value="UniProtKB-KW"/>
</dbReference>
<dbReference type="STRING" id="112268.A0A182WGW9"/>
<evidence type="ECO:0000313" key="12">
    <source>
        <dbReference type="Proteomes" id="UP000075920"/>
    </source>
</evidence>
<dbReference type="GO" id="GO:0019254">
    <property type="term" value="P:carnitine metabolic process, CoA-linked"/>
    <property type="evidence" value="ECO:0007669"/>
    <property type="project" value="TreeGrafter"/>
</dbReference>
<dbReference type="GO" id="GO:0006412">
    <property type="term" value="P:translation"/>
    <property type="evidence" value="ECO:0007669"/>
    <property type="project" value="InterPro"/>
</dbReference>
<comment type="similarity">
    <text evidence="1 9">Belongs to the carnitine/choline acetyltransferase family.</text>
</comment>
<evidence type="ECO:0000313" key="11">
    <source>
        <dbReference type="EnsemblMetazoa" id="AMIN009621-PA"/>
    </source>
</evidence>
<dbReference type="SUPFAM" id="SSF52777">
    <property type="entry name" value="CoA-dependent acyltransferases"/>
    <property type="match status" value="2"/>
</dbReference>
<dbReference type="PROSITE" id="PS00440">
    <property type="entry name" value="ACYLTRANSF_C_2"/>
    <property type="match status" value="1"/>
</dbReference>
<evidence type="ECO:0000256" key="4">
    <source>
        <dbReference type="ARBA" id="ARBA00022980"/>
    </source>
</evidence>
<dbReference type="Pfam" id="PF00755">
    <property type="entry name" value="Carn_acyltransf"/>
    <property type="match status" value="1"/>
</dbReference>
<dbReference type="Gene3D" id="3.30.559.10">
    <property type="entry name" value="Chloramphenicol acetyltransferase-like domain"/>
    <property type="match status" value="1"/>
</dbReference>
<dbReference type="InterPro" id="IPR000542">
    <property type="entry name" value="Carn_acyl_trans"/>
</dbReference>
<evidence type="ECO:0000256" key="1">
    <source>
        <dbReference type="ARBA" id="ARBA00005232"/>
    </source>
</evidence>
<dbReference type="PANTHER" id="PTHR22589">
    <property type="entry name" value="CARNITINE O-ACYLTRANSFERASE"/>
    <property type="match status" value="1"/>
</dbReference>
<name>A0A182WGW9_9DIPT</name>
<organism evidence="11 12">
    <name type="scientific">Anopheles minimus</name>
    <dbReference type="NCBI Taxonomy" id="112268"/>
    <lineage>
        <taxon>Eukaryota</taxon>
        <taxon>Metazoa</taxon>
        <taxon>Ecdysozoa</taxon>
        <taxon>Arthropoda</taxon>
        <taxon>Hexapoda</taxon>
        <taxon>Insecta</taxon>
        <taxon>Pterygota</taxon>
        <taxon>Neoptera</taxon>
        <taxon>Endopterygota</taxon>
        <taxon>Diptera</taxon>
        <taxon>Nematocera</taxon>
        <taxon>Culicoidea</taxon>
        <taxon>Culicidae</taxon>
        <taxon>Anophelinae</taxon>
        <taxon>Anopheles</taxon>
    </lineage>
</organism>
<keyword evidence="4" id="KW-0689">Ribosomal protein</keyword>
<evidence type="ECO:0000259" key="10">
    <source>
        <dbReference type="Pfam" id="PF00755"/>
    </source>
</evidence>
<keyword evidence="5" id="KW-0687">Ribonucleoprotein</keyword>
<evidence type="ECO:0000256" key="6">
    <source>
        <dbReference type="ARBA" id="ARBA00023315"/>
    </source>
</evidence>
<protein>
    <recommendedName>
        <fullName evidence="7">28S ribosomal protein S14, mitochondrial</fullName>
    </recommendedName>
</protein>
<reference evidence="11" key="2">
    <citation type="submission" date="2020-05" db="UniProtKB">
        <authorList>
            <consortium name="EnsemblMetazoa"/>
        </authorList>
    </citation>
    <scope>IDENTIFICATION</scope>
    <source>
        <strain evidence="11">MINIMUS1</strain>
    </source>
</reference>
<dbReference type="SUPFAM" id="SSF57716">
    <property type="entry name" value="Glucocorticoid receptor-like (DNA-binding domain)"/>
    <property type="match status" value="1"/>
</dbReference>
<dbReference type="VEuPathDB" id="VectorBase:AMIN009621"/>
<keyword evidence="12" id="KW-1185">Reference proteome</keyword>
<evidence type="ECO:0000256" key="3">
    <source>
        <dbReference type="ARBA" id="ARBA00022679"/>
    </source>
</evidence>
<evidence type="ECO:0000256" key="9">
    <source>
        <dbReference type="RuleBase" id="RU003801"/>
    </source>
</evidence>
<dbReference type="AlphaFoldDB" id="A0A182WGW9"/>
<dbReference type="EnsemblMetazoa" id="AMIN009621-RA">
    <property type="protein sequence ID" value="AMIN009621-PA"/>
    <property type="gene ID" value="AMIN009621"/>
</dbReference>